<feature type="signal peptide" evidence="1">
    <location>
        <begin position="1"/>
        <end position="25"/>
    </location>
</feature>
<organism evidence="2 3">
    <name type="scientific">Podospora australis</name>
    <dbReference type="NCBI Taxonomy" id="1536484"/>
    <lineage>
        <taxon>Eukaryota</taxon>
        <taxon>Fungi</taxon>
        <taxon>Dikarya</taxon>
        <taxon>Ascomycota</taxon>
        <taxon>Pezizomycotina</taxon>
        <taxon>Sordariomycetes</taxon>
        <taxon>Sordariomycetidae</taxon>
        <taxon>Sordariales</taxon>
        <taxon>Podosporaceae</taxon>
        <taxon>Podospora</taxon>
    </lineage>
</organism>
<sequence>MQGPSLAQLLSGALFAACTVSGVHGADNNRGLTLRYAVAVAAPALAAPQLSARRPGAAGAAGYGTGDGDSDETFPVLKLPLNGTLPGINGTLPSNGTFPGNITVGDDTEESEEEVVMTPVTRRRRRRFPFVDLRARMH</sequence>
<accession>A0AAN7AMH4</accession>
<gene>
    <name evidence="2" type="ORF">QBC35DRAFT_241895</name>
</gene>
<comment type="caution">
    <text evidence="2">The sequence shown here is derived from an EMBL/GenBank/DDBJ whole genome shotgun (WGS) entry which is preliminary data.</text>
</comment>
<keyword evidence="3" id="KW-1185">Reference proteome</keyword>
<protein>
    <submittedName>
        <fullName evidence="2">Uncharacterized protein</fullName>
    </submittedName>
</protein>
<reference evidence="2" key="2">
    <citation type="submission" date="2023-05" db="EMBL/GenBank/DDBJ databases">
        <authorList>
            <consortium name="Lawrence Berkeley National Laboratory"/>
            <person name="Steindorff A."/>
            <person name="Hensen N."/>
            <person name="Bonometti L."/>
            <person name="Westerberg I."/>
            <person name="Brannstrom I.O."/>
            <person name="Guillou S."/>
            <person name="Cros-Aarteil S."/>
            <person name="Calhoun S."/>
            <person name="Haridas S."/>
            <person name="Kuo A."/>
            <person name="Mondo S."/>
            <person name="Pangilinan J."/>
            <person name="Riley R."/>
            <person name="Labutti K."/>
            <person name="Andreopoulos B."/>
            <person name="Lipzen A."/>
            <person name="Chen C."/>
            <person name="Yanf M."/>
            <person name="Daum C."/>
            <person name="Ng V."/>
            <person name="Clum A."/>
            <person name="Ohm R."/>
            <person name="Martin F."/>
            <person name="Silar P."/>
            <person name="Natvig D."/>
            <person name="Lalanne C."/>
            <person name="Gautier V."/>
            <person name="Ament-Velasquez S.L."/>
            <person name="Kruys A."/>
            <person name="Hutchinson M.I."/>
            <person name="Powell A.J."/>
            <person name="Barry K."/>
            <person name="Miller A.N."/>
            <person name="Grigoriev I.V."/>
            <person name="Debuchy R."/>
            <person name="Gladieux P."/>
            <person name="Thoren M.H."/>
            <person name="Johannesson H."/>
        </authorList>
    </citation>
    <scope>NUCLEOTIDE SEQUENCE</scope>
    <source>
        <strain evidence="2">PSN309</strain>
    </source>
</reference>
<reference evidence="2" key="1">
    <citation type="journal article" date="2023" name="Mol. Phylogenet. Evol.">
        <title>Genome-scale phylogeny and comparative genomics of the fungal order Sordariales.</title>
        <authorList>
            <person name="Hensen N."/>
            <person name="Bonometti L."/>
            <person name="Westerberg I."/>
            <person name="Brannstrom I.O."/>
            <person name="Guillou S."/>
            <person name="Cros-Aarteil S."/>
            <person name="Calhoun S."/>
            <person name="Haridas S."/>
            <person name="Kuo A."/>
            <person name="Mondo S."/>
            <person name="Pangilinan J."/>
            <person name="Riley R."/>
            <person name="LaButti K."/>
            <person name="Andreopoulos B."/>
            <person name="Lipzen A."/>
            <person name="Chen C."/>
            <person name="Yan M."/>
            <person name="Daum C."/>
            <person name="Ng V."/>
            <person name="Clum A."/>
            <person name="Steindorff A."/>
            <person name="Ohm R.A."/>
            <person name="Martin F."/>
            <person name="Silar P."/>
            <person name="Natvig D.O."/>
            <person name="Lalanne C."/>
            <person name="Gautier V."/>
            <person name="Ament-Velasquez S.L."/>
            <person name="Kruys A."/>
            <person name="Hutchinson M.I."/>
            <person name="Powell A.J."/>
            <person name="Barry K."/>
            <person name="Miller A.N."/>
            <person name="Grigoriev I.V."/>
            <person name="Debuchy R."/>
            <person name="Gladieux P."/>
            <person name="Hiltunen Thoren M."/>
            <person name="Johannesson H."/>
        </authorList>
    </citation>
    <scope>NUCLEOTIDE SEQUENCE</scope>
    <source>
        <strain evidence="2">PSN309</strain>
    </source>
</reference>
<dbReference type="Proteomes" id="UP001302126">
    <property type="component" value="Unassembled WGS sequence"/>
</dbReference>
<proteinExistence type="predicted"/>
<dbReference type="EMBL" id="MU864355">
    <property type="protein sequence ID" value="KAK4192144.1"/>
    <property type="molecule type" value="Genomic_DNA"/>
</dbReference>
<evidence type="ECO:0000256" key="1">
    <source>
        <dbReference type="SAM" id="SignalP"/>
    </source>
</evidence>
<feature type="chain" id="PRO_5042973249" evidence="1">
    <location>
        <begin position="26"/>
        <end position="138"/>
    </location>
</feature>
<name>A0AAN7AMH4_9PEZI</name>
<evidence type="ECO:0000313" key="3">
    <source>
        <dbReference type="Proteomes" id="UP001302126"/>
    </source>
</evidence>
<keyword evidence="1" id="KW-0732">Signal</keyword>
<dbReference type="AlphaFoldDB" id="A0AAN7AMH4"/>
<evidence type="ECO:0000313" key="2">
    <source>
        <dbReference type="EMBL" id="KAK4192144.1"/>
    </source>
</evidence>